<name>U4TVV9_9LACO</name>
<dbReference type="InterPro" id="IPR010982">
    <property type="entry name" value="Lambda_DNA-bd_dom_sf"/>
</dbReference>
<feature type="domain" description="HTH cro/C1-type" evidence="1">
    <location>
        <begin position="9"/>
        <end position="62"/>
    </location>
</feature>
<dbReference type="GO" id="GO:0003677">
    <property type="term" value="F:DNA binding"/>
    <property type="evidence" value="ECO:0007669"/>
    <property type="project" value="InterPro"/>
</dbReference>
<dbReference type="Pfam" id="PF01381">
    <property type="entry name" value="HTH_3"/>
    <property type="match status" value="1"/>
</dbReference>
<dbReference type="PANTHER" id="PTHR37038">
    <property type="entry name" value="TRANSCRIPTIONAL REGULATOR-RELATED"/>
    <property type="match status" value="1"/>
</dbReference>
<proteinExistence type="predicted"/>
<reference evidence="3" key="1">
    <citation type="journal article" date="2013" name="Genome Announc.">
        <title>Whole-Genome Sequencing of Lactobacillus shenzhenensis Strain LY-73T.</title>
        <authorList>
            <person name="Lin Z."/>
            <person name="Liu Z."/>
            <person name="Yang R."/>
            <person name="Zou Y."/>
            <person name="Wan D."/>
            <person name="Chen J."/>
            <person name="Guo M."/>
            <person name="Zhao J."/>
            <person name="Fang C."/>
            <person name="Yang R."/>
            <person name="Liu F."/>
        </authorList>
    </citation>
    <scope>NUCLEOTIDE SEQUENCE [LARGE SCALE GENOMIC DNA]</scope>
    <source>
        <strain evidence="3">LY-73</strain>
    </source>
</reference>
<dbReference type="RefSeq" id="WP_022528921.1">
    <property type="nucleotide sequence ID" value="NZ_KI271584.1"/>
</dbReference>
<dbReference type="SUPFAM" id="SSF47413">
    <property type="entry name" value="lambda repressor-like DNA-binding domains"/>
    <property type="match status" value="1"/>
</dbReference>
<accession>U4TVV9</accession>
<keyword evidence="3" id="KW-1185">Reference proteome</keyword>
<sequence length="302" mass="33839">MGLPLGEAFREFRTNRNISLRQAAGDIVTKSFLSKFERGQSAISADKLWALLARLNVTPAEFQYRVMGHARLPSDDFFVRLNQAVGNNRQNIAQADRLIAEAEARYAQSGLPTDRIDAIAARASKDTITDTVLPAEEINYVLDYLFETEEWLSYEVNVIDEILIFVSYGTRLQIAQSLIKHGGDFASASHNQEQVGNTLLNILALMIRDRRFADAQSLFGLLANNDMIQSSLFNALNFQTLRSADWFLTGRQEAAWDALHWAAATLHHLGQDEMGAAFVHQWHLLTHQAVDYAAVAAESKEK</sequence>
<evidence type="ECO:0000313" key="2">
    <source>
        <dbReference type="EMBL" id="ERL65978.1"/>
    </source>
</evidence>
<dbReference type="Proteomes" id="UP000030647">
    <property type="component" value="Unassembled WGS sequence"/>
</dbReference>
<dbReference type="SMART" id="SM00530">
    <property type="entry name" value="HTH_XRE"/>
    <property type="match status" value="1"/>
</dbReference>
<dbReference type="STRING" id="1231336.L248_2054"/>
<dbReference type="InterPro" id="IPR053163">
    <property type="entry name" value="HTH-type_regulator_Rgg"/>
</dbReference>
<dbReference type="Gene3D" id="1.10.260.40">
    <property type="entry name" value="lambda repressor-like DNA-binding domains"/>
    <property type="match status" value="1"/>
</dbReference>
<dbReference type="PANTHER" id="PTHR37038:SF12">
    <property type="entry name" value="TRANSCRIPTIONAL REGULATOR"/>
    <property type="match status" value="1"/>
</dbReference>
<dbReference type="eggNOG" id="COG1396">
    <property type="taxonomic scope" value="Bacteria"/>
</dbReference>
<dbReference type="NCBIfam" id="TIGR01716">
    <property type="entry name" value="RGG_Cterm"/>
    <property type="match status" value="1"/>
</dbReference>
<dbReference type="Pfam" id="PF21259">
    <property type="entry name" value="Rgg_C"/>
    <property type="match status" value="1"/>
</dbReference>
<dbReference type="PROSITE" id="PS50943">
    <property type="entry name" value="HTH_CROC1"/>
    <property type="match status" value="1"/>
</dbReference>
<protein>
    <recommendedName>
        <fullName evidence="1">HTH cro/C1-type domain-containing protein</fullName>
    </recommendedName>
</protein>
<dbReference type="AlphaFoldDB" id="U4TVV9"/>
<organism evidence="2 3">
    <name type="scientific">Schleiferilactobacillus shenzhenensis LY-73</name>
    <dbReference type="NCBI Taxonomy" id="1231336"/>
    <lineage>
        <taxon>Bacteria</taxon>
        <taxon>Bacillati</taxon>
        <taxon>Bacillota</taxon>
        <taxon>Bacilli</taxon>
        <taxon>Lactobacillales</taxon>
        <taxon>Lactobacillaceae</taxon>
        <taxon>Schleiferilactobacillus</taxon>
    </lineage>
</organism>
<gene>
    <name evidence="2" type="ORF">L248_2054</name>
</gene>
<evidence type="ECO:0000259" key="1">
    <source>
        <dbReference type="PROSITE" id="PS50943"/>
    </source>
</evidence>
<dbReference type="InterPro" id="IPR001387">
    <property type="entry name" value="Cro/C1-type_HTH"/>
</dbReference>
<dbReference type="InterPro" id="IPR010057">
    <property type="entry name" value="Transcription_activator_Rgg_C"/>
</dbReference>
<dbReference type="HOGENOM" id="CLU_072045_1_0_9"/>
<dbReference type="EMBL" id="KI271584">
    <property type="protein sequence ID" value="ERL65978.1"/>
    <property type="molecule type" value="Genomic_DNA"/>
</dbReference>
<evidence type="ECO:0000313" key="3">
    <source>
        <dbReference type="Proteomes" id="UP000030647"/>
    </source>
</evidence>
<dbReference type="CDD" id="cd00093">
    <property type="entry name" value="HTH_XRE"/>
    <property type="match status" value="1"/>
</dbReference>